<dbReference type="InterPro" id="IPR001242">
    <property type="entry name" value="Condensation_dom"/>
</dbReference>
<reference evidence="2 3" key="1">
    <citation type="submission" date="2021-01" db="EMBL/GenBank/DDBJ databases">
        <title>Whole genome shotgun sequence of Actinoplanes palleronii NBRC 14916.</title>
        <authorList>
            <person name="Komaki H."/>
            <person name="Tamura T."/>
        </authorList>
    </citation>
    <scope>NUCLEOTIDE SEQUENCE [LARGE SCALE GENOMIC DNA]</scope>
    <source>
        <strain evidence="2 3">NBRC 14916</strain>
    </source>
</reference>
<dbReference type="Gene3D" id="3.30.559.10">
    <property type="entry name" value="Chloramphenicol acetyltransferase-like domain"/>
    <property type="match status" value="1"/>
</dbReference>
<dbReference type="RefSeq" id="WP_203827157.1">
    <property type="nucleotide sequence ID" value="NZ_BAAATY010000020.1"/>
</dbReference>
<evidence type="ECO:0000313" key="3">
    <source>
        <dbReference type="Proteomes" id="UP000624709"/>
    </source>
</evidence>
<dbReference type="SUPFAM" id="SSF52777">
    <property type="entry name" value="CoA-dependent acyltransferases"/>
    <property type="match status" value="2"/>
</dbReference>
<proteinExistence type="predicted"/>
<accession>A0ABQ4BE30</accession>
<sequence>MSGLIDAVRWQPASFTGSRTITQHLTWGQMLVERDIRRMPPGTAYNVTVPVLIPEGVDLAMVCAAVGALAGRFEALRTRFPRRDGRLVQEVLDSGSIPVGVFSGDGPAEQFAAAARNLDVQLEATPFDHERDLPMRVLVCVHRGVPRALVLCIAHLVADLQSSRLAARVLAEMLACRAAGRPDPETPESVHPADLAVFERSPRGRTVSDAAVAHLRRQLNAVPLDNFAAIRPVTPAEPRFWRGVLDSPVSAPMLGLLADRYRTSTATIAFAVTAALLGVVAETDRCGLLLVTGNRTTAPQRASVGTLTQHMPAVVDLTGPAFSDLVRRCWSTAVRTFRHGRFDPVDGWAVLAEVSRERGAEPEIRCFFNDMRGAPETPPAAGPLDRDVVERALAEPGFRWTDRRAAGSSFFMEVGDVLDAPGQLRWTLLADTTLLPPDLLRTVLTGVDRLLLRLLDTDLLLSEVGEAAGLHRGTVASH</sequence>
<evidence type="ECO:0000259" key="1">
    <source>
        <dbReference type="Pfam" id="PF00668"/>
    </source>
</evidence>
<dbReference type="Gene3D" id="3.30.559.30">
    <property type="entry name" value="Nonribosomal peptide synthetase, condensation domain"/>
    <property type="match status" value="1"/>
</dbReference>
<dbReference type="PANTHER" id="PTHR45527">
    <property type="entry name" value="NONRIBOSOMAL PEPTIDE SYNTHETASE"/>
    <property type="match status" value="1"/>
</dbReference>
<dbReference type="Proteomes" id="UP000624709">
    <property type="component" value="Unassembled WGS sequence"/>
</dbReference>
<keyword evidence="3" id="KW-1185">Reference proteome</keyword>
<evidence type="ECO:0000313" key="2">
    <source>
        <dbReference type="EMBL" id="GIE68919.1"/>
    </source>
</evidence>
<dbReference type="InterPro" id="IPR023213">
    <property type="entry name" value="CAT-like_dom_sf"/>
</dbReference>
<organism evidence="2 3">
    <name type="scientific">Actinoplanes palleronii</name>
    <dbReference type="NCBI Taxonomy" id="113570"/>
    <lineage>
        <taxon>Bacteria</taxon>
        <taxon>Bacillati</taxon>
        <taxon>Actinomycetota</taxon>
        <taxon>Actinomycetes</taxon>
        <taxon>Micromonosporales</taxon>
        <taxon>Micromonosporaceae</taxon>
        <taxon>Actinoplanes</taxon>
    </lineage>
</organism>
<comment type="caution">
    <text evidence="2">The sequence shown here is derived from an EMBL/GenBank/DDBJ whole genome shotgun (WGS) entry which is preliminary data.</text>
</comment>
<dbReference type="PANTHER" id="PTHR45527:SF1">
    <property type="entry name" value="FATTY ACID SYNTHASE"/>
    <property type="match status" value="1"/>
</dbReference>
<name>A0ABQ4BE30_9ACTN</name>
<dbReference type="Pfam" id="PF00668">
    <property type="entry name" value="Condensation"/>
    <property type="match status" value="1"/>
</dbReference>
<dbReference type="EMBL" id="BOMS01000076">
    <property type="protein sequence ID" value="GIE68919.1"/>
    <property type="molecule type" value="Genomic_DNA"/>
</dbReference>
<protein>
    <recommendedName>
        <fullName evidence="1">Condensation domain-containing protein</fullName>
    </recommendedName>
</protein>
<gene>
    <name evidence="2" type="ORF">Apa02nite_050270</name>
</gene>
<feature type="domain" description="Condensation" evidence="1">
    <location>
        <begin position="41"/>
        <end position="184"/>
    </location>
</feature>